<comment type="cofactor">
    <cofactor evidence="2">
        <name>heme b</name>
        <dbReference type="ChEBI" id="CHEBI:60344"/>
    </cofactor>
</comment>
<evidence type="ECO:0000256" key="12">
    <source>
        <dbReference type="SAM" id="MobiDB-lite"/>
    </source>
</evidence>
<evidence type="ECO:0000256" key="11">
    <source>
        <dbReference type="RuleBase" id="RU004241"/>
    </source>
</evidence>
<keyword evidence="5" id="KW-0349">Heme</keyword>
<evidence type="ECO:0000313" key="15">
    <source>
        <dbReference type="Proteomes" id="UP000237105"/>
    </source>
</evidence>
<feature type="binding site" evidence="9">
    <location>
        <position position="84"/>
    </location>
    <ligand>
        <name>Ca(2+)</name>
        <dbReference type="ChEBI" id="CHEBI:29108"/>
        <label>2</label>
    </ligand>
</feature>
<dbReference type="SUPFAM" id="SSF48113">
    <property type="entry name" value="Heme-dependent peroxidases"/>
    <property type="match status" value="1"/>
</dbReference>
<dbReference type="Gene3D" id="1.10.420.10">
    <property type="entry name" value="Peroxidase, domain 2"/>
    <property type="match status" value="1"/>
</dbReference>
<sequence length="164" mass="18161">MPRPRSRPSAPKLSPVLTSSPSPPVTMRSLYRGISCCASFSNRLYNPDLSIDTEFTRELRGKKCHNPIRGGDALWREATVVPLDGVTLNRHGNMYYVGFEKQYGVLGSDQGLMNSPLTIKIVRSNARDDGAWGKKFAKAIVTMGSIKVLIGSLGEIRKNYQFVN</sequence>
<feature type="disulfide bond" evidence="10">
    <location>
        <begin position="37"/>
        <end position="64"/>
    </location>
</feature>
<dbReference type="GO" id="GO:0140825">
    <property type="term" value="F:lactoperoxidase activity"/>
    <property type="evidence" value="ECO:0007669"/>
    <property type="project" value="UniProtKB-EC"/>
</dbReference>
<accession>A0A2P5D8H4</accession>
<protein>
    <recommendedName>
        <fullName evidence="3">peroxidase</fullName>
        <ecNumber evidence="3">1.11.1.7</ecNumber>
    </recommendedName>
</protein>
<feature type="domain" description="Plant heme peroxidase family profile" evidence="13">
    <location>
        <begin position="33"/>
        <end position="164"/>
    </location>
</feature>
<dbReference type="GO" id="GO:0046872">
    <property type="term" value="F:metal ion binding"/>
    <property type="evidence" value="ECO:0007669"/>
    <property type="project" value="UniProtKB-KW"/>
</dbReference>
<evidence type="ECO:0000256" key="2">
    <source>
        <dbReference type="ARBA" id="ARBA00001970"/>
    </source>
</evidence>
<evidence type="ECO:0000256" key="9">
    <source>
        <dbReference type="PIRSR" id="PIRSR600823-3"/>
    </source>
</evidence>
<gene>
    <name evidence="14" type="ORF">PanWU01x14_087240</name>
</gene>
<evidence type="ECO:0000256" key="1">
    <source>
        <dbReference type="ARBA" id="ARBA00000189"/>
    </source>
</evidence>
<keyword evidence="4 14" id="KW-0575">Peroxidase</keyword>
<reference evidence="15" key="1">
    <citation type="submission" date="2016-06" db="EMBL/GenBank/DDBJ databases">
        <title>Parallel loss of symbiosis genes in relatives of nitrogen-fixing non-legume Parasponia.</title>
        <authorList>
            <person name="Van Velzen R."/>
            <person name="Holmer R."/>
            <person name="Bu F."/>
            <person name="Rutten L."/>
            <person name="Van Zeijl A."/>
            <person name="Liu W."/>
            <person name="Santuari L."/>
            <person name="Cao Q."/>
            <person name="Sharma T."/>
            <person name="Shen D."/>
            <person name="Roswanjaya Y."/>
            <person name="Wardhani T."/>
            <person name="Kalhor M.S."/>
            <person name="Jansen J."/>
            <person name="Van den Hoogen J."/>
            <person name="Gungor B."/>
            <person name="Hartog M."/>
            <person name="Hontelez J."/>
            <person name="Verver J."/>
            <person name="Yang W.-C."/>
            <person name="Schijlen E."/>
            <person name="Repin R."/>
            <person name="Schilthuizen M."/>
            <person name="Schranz E."/>
            <person name="Heidstra R."/>
            <person name="Miyata K."/>
            <person name="Fedorova E."/>
            <person name="Kohlen W."/>
            <person name="Bisseling T."/>
            <person name="Smit S."/>
            <person name="Geurts R."/>
        </authorList>
    </citation>
    <scope>NUCLEOTIDE SEQUENCE [LARGE SCALE GENOMIC DNA]</scope>
    <source>
        <strain evidence="15">cv. WU1-14</strain>
    </source>
</reference>
<evidence type="ECO:0000256" key="8">
    <source>
        <dbReference type="ARBA" id="ARBA00023004"/>
    </source>
</evidence>
<evidence type="ECO:0000256" key="5">
    <source>
        <dbReference type="ARBA" id="ARBA00022617"/>
    </source>
</evidence>
<evidence type="ECO:0000256" key="10">
    <source>
        <dbReference type="PIRSR" id="PIRSR600823-5"/>
    </source>
</evidence>
<dbReference type="PANTHER" id="PTHR31517">
    <property type="match status" value="1"/>
</dbReference>
<comment type="caution">
    <text evidence="14">The sequence shown here is derived from an EMBL/GenBank/DDBJ whole genome shotgun (WGS) entry which is preliminary data.</text>
</comment>
<dbReference type="PANTHER" id="PTHR31517:SF51">
    <property type="entry name" value="PEROXIDASE 55"/>
    <property type="match status" value="1"/>
</dbReference>
<dbReference type="PROSITE" id="PS50873">
    <property type="entry name" value="PEROXIDASE_4"/>
    <property type="match status" value="1"/>
</dbReference>
<comment type="catalytic activity">
    <reaction evidence="1">
        <text>2 a phenolic donor + H2O2 = 2 a phenolic radical donor + 2 H2O</text>
        <dbReference type="Rhea" id="RHEA:56136"/>
        <dbReference type="ChEBI" id="CHEBI:15377"/>
        <dbReference type="ChEBI" id="CHEBI:16240"/>
        <dbReference type="ChEBI" id="CHEBI:139520"/>
        <dbReference type="ChEBI" id="CHEBI:139521"/>
        <dbReference type="EC" id="1.11.1.7"/>
    </reaction>
</comment>
<dbReference type="GO" id="GO:0020037">
    <property type="term" value="F:heme binding"/>
    <property type="evidence" value="ECO:0007669"/>
    <property type="project" value="InterPro"/>
</dbReference>
<keyword evidence="8" id="KW-0408">Iron</keyword>
<dbReference type="AlphaFoldDB" id="A0A2P5D8H4"/>
<keyword evidence="10" id="KW-1015">Disulfide bond</keyword>
<name>A0A2P5D8H4_PARAD</name>
<comment type="cofactor">
    <cofactor evidence="9">
        <name>Ca(2+)</name>
        <dbReference type="ChEBI" id="CHEBI:29108"/>
    </cofactor>
    <text evidence="9">Binds 2 calcium ions per subunit.</text>
</comment>
<evidence type="ECO:0000256" key="6">
    <source>
        <dbReference type="ARBA" id="ARBA00022723"/>
    </source>
</evidence>
<keyword evidence="15" id="KW-1185">Reference proteome</keyword>
<feature type="region of interest" description="Disordered" evidence="12">
    <location>
        <begin position="1"/>
        <end position="22"/>
    </location>
</feature>
<evidence type="ECO:0000256" key="3">
    <source>
        <dbReference type="ARBA" id="ARBA00012313"/>
    </source>
</evidence>
<feature type="binding site" evidence="9">
    <location>
        <position position="87"/>
    </location>
    <ligand>
        <name>Ca(2+)</name>
        <dbReference type="ChEBI" id="CHEBI:29108"/>
        <label>2</label>
    </ligand>
</feature>
<dbReference type="InterPro" id="IPR002016">
    <property type="entry name" value="Haem_peroxidase"/>
</dbReference>
<keyword evidence="9" id="KW-0106">Calcium</keyword>
<dbReference type="PRINTS" id="PR00461">
    <property type="entry name" value="PLPEROXIDASE"/>
</dbReference>
<evidence type="ECO:0000256" key="4">
    <source>
        <dbReference type="ARBA" id="ARBA00022559"/>
    </source>
</evidence>
<dbReference type="InterPro" id="IPR000823">
    <property type="entry name" value="Peroxidase_pln"/>
</dbReference>
<keyword evidence="6 9" id="KW-0479">Metal-binding</keyword>
<evidence type="ECO:0000313" key="14">
    <source>
        <dbReference type="EMBL" id="PON69601.1"/>
    </source>
</evidence>
<comment type="similarity">
    <text evidence="11">Belongs to the peroxidase family.</text>
</comment>
<dbReference type="EC" id="1.11.1.7" evidence="3"/>
<dbReference type="Pfam" id="PF00141">
    <property type="entry name" value="peroxidase"/>
    <property type="match status" value="1"/>
</dbReference>
<keyword evidence="7" id="KW-0560">Oxidoreductase</keyword>
<organism evidence="14 15">
    <name type="scientific">Parasponia andersonii</name>
    <name type="common">Sponia andersonii</name>
    <dbReference type="NCBI Taxonomy" id="3476"/>
    <lineage>
        <taxon>Eukaryota</taxon>
        <taxon>Viridiplantae</taxon>
        <taxon>Streptophyta</taxon>
        <taxon>Embryophyta</taxon>
        <taxon>Tracheophyta</taxon>
        <taxon>Spermatophyta</taxon>
        <taxon>Magnoliopsida</taxon>
        <taxon>eudicotyledons</taxon>
        <taxon>Gunneridae</taxon>
        <taxon>Pentapetalae</taxon>
        <taxon>rosids</taxon>
        <taxon>fabids</taxon>
        <taxon>Rosales</taxon>
        <taxon>Cannabaceae</taxon>
        <taxon>Parasponia</taxon>
    </lineage>
</organism>
<dbReference type="InterPro" id="IPR010255">
    <property type="entry name" value="Haem_peroxidase_sf"/>
</dbReference>
<dbReference type="Proteomes" id="UP000237105">
    <property type="component" value="Unassembled WGS sequence"/>
</dbReference>
<evidence type="ECO:0000256" key="7">
    <source>
        <dbReference type="ARBA" id="ARBA00023002"/>
    </source>
</evidence>
<evidence type="ECO:0000259" key="13">
    <source>
        <dbReference type="PROSITE" id="PS50873"/>
    </source>
</evidence>
<dbReference type="STRING" id="3476.A0A2P5D8H4"/>
<dbReference type="GO" id="GO:0006979">
    <property type="term" value="P:response to oxidative stress"/>
    <property type="evidence" value="ECO:0007669"/>
    <property type="project" value="InterPro"/>
</dbReference>
<proteinExistence type="inferred from homology"/>
<dbReference type="EMBL" id="JXTB01000055">
    <property type="protein sequence ID" value="PON69601.1"/>
    <property type="molecule type" value="Genomic_DNA"/>
</dbReference>
<dbReference type="OrthoDB" id="1433256at2759"/>